<keyword evidence="7 9" id="KW-0670">Pyruvate</keyword>
<dbReference type="Pfam" id="PF00456">
    <property type="entry name" value="Transketolase_N"/>
    <property type="match status" value="1"/>
</dbReference>
<accession>A0A2A7SFE4</accession>
<organism evidence="14 15">
    <name type="scientific">Burkholderia gladioli</name>
    <name type="common">Pseudomonas marginata</name>
    <name type="synonym">Phytomonas marginata</name>
    <dbReference type="NCBI Taxonomy" id="28095"/>
    <lineage>
        <taxon>Bacteria</taxon>
        <taxon>Pseudomonadati</taxon>
        <taxon>Pseudomonadota</taxon>
        <taxon>Betaproteobacteria</taxon>
        <taxon>Burkholderiales</taxon>
        <taxon>Burkholderiaceae</taxon>
        <taxon>Burkholderia</taxon>
    </lineage>
</organism>
<dbReference type="InterPro" id="IPR051157">
    <property type="entry name" value="PDH/Transketolase"/>
</dbReference>
<comment type="cofactor">
    <cofactor evidence="10">
        <name>Mg(2+)</name>
        <dbReference type="ChEBI" id="CHEBI:18420"/>
    </cofactor>
</comment>
<dbReference type="InterPro" id="IPR004660">
    <property type="entry name" value="PDH_E1"/>
</dbReference>
<evidence type="ECO:0000256" key="5">
    <source>
        <dbReference type="ARBA" id="ARBA00023002"/>
    </source>
</evidence>
<dbReference type="InterPro" id="IPR029061">
    <property type="entry name" value="THDP-binding"/>
</dbReference>
<evidence type="ECO:0000256" key="10">
    <source>
        <dbReference type="PIRSR" id="PIRSR000156-1"/>
    </source>
</evidence>
<dbReference type="Gene3D" id="3.40.50.970">
    <property type="match status" value="2"/>
</dbReference>
<gene>
    <name evidence="14" type="ORF">CRM94_07370</name>
</gene>
<protein>
    <recommendedName>
        <fullName evidence="4 9">Pyruvate dehydrogenase E1 component</fullName>
        <ecNumber evidence="3 9">1.2.4.1</ecNumber>
    </recommendedName>
</protein>
<dbReference type="FunFam" id="3.40.50.970:FF:000011">
    <property type="entry name" value="Pyruvate dehydrogenase E1 component"/>
    <property type="match status" value="1"/>
</dbReference>
<proteinExistence type="predicted"/>
<keyword evidence="10" id="KW-0460">Magnesium</keyword>
<dbReference type="SUPFAM" id="SSF52922">
    <property type="entry name" value="TK C-terminal domain-like"/>
    <property type="match status" value="1"/>
</dbReference>
<feature type="binding site" evidence="10">
    <location>
        <position position="242"/>
    </location>
    <ligand>
        <name>Mg(2+)</name>
        <dbReference type="ChEBI" id="CHEBI:18420"/>
    </ligand>
</feature>
<dbReference type="CDD" id="cd02017">
    <property type="entry name" value="TPP_E1_EcPDC_like"/>
    <property type="match status" value="1"/>
</dbReference>
<dbReference type="EC" id="1.2.4.1" evidence="3 9"/>
<dbReference type="Proteomes" id="UP000220629">
    <property type="component" value="Unassembled WGS sequence"/>
</dbReference>
<dbReference type="GO" id="GO:0004739">
    <property type="term" value="F:pyruvate dehydrogenase (acetyl-transferring) activity"/>
    <property type="evidence" value="ECO:0007669"/>
    <property type="project" value="UniProtKB-EC"/>
</dbReference>
<dbReference type="NCBIfam" id="TIGR03186">
    <property type="entry name" value="AKGDH_not_PDH"/>
    <property type="match status" value="1"/>
</dbReference>
<dbReference type="RefSeq" id="WP_096752732.1">
    <property type="nucleotide sequence ID" value="NZ_CADEPO010000006.1"/>
</dbReference>
<evidence type="ECO:0000259" key="11">
    <source>
        <dbReference type="Pfam" id="PF00456"/>
    </source>
</evidence>
<dbReference type="PIRSF" id="PIRSF000156">
    <property type="entry name" value="Pyruvate_dh_E1"/>
    <property type="match status" value="1"/>
</dbReference>
<feature type="domain" description="Transketolase-like C-terminal" evidence="13">
    <location>
        <begin position="726"/>
        <end position="864"/>
    </location>
</feature>
<evidence type="ECO:0000256" key="4">
    <source>
        <dbReference type="ARBA" id="ARBA00017172"/>
    </source>
</evidence>
<comment type="catalytic activity">
    <reaction evidence="8 9">
        <text>N(6)-[(R)-lipoyl]-L-lysyl-[protein] + pyruvate + H(+) = N(6)-[(R)-S(8)-acetyldihydrolipoyl]-L-lysyl-[protein] + CO2</text>
        <dbReference type="Rhea" id="RHEA:19189"/>
        <dbReference type="Rhea" id="RHEA-COMP:10474"/>
        <dbReference type="Rhea" id="RHEA-COMP:10478"/>
        <dbReference type="ChEBI" id="CHEBI:15361"/>
        <dbReference type="ChEBI" id="CHEBI:15378"/>
        <dbReference type="ChEBI" id="CHEBI:16526"/>
        <dbReference type="ChEBI" id="CHEBI:83099"/>
        <dbReference type="ChEBI" id="CHEBI:83111"/>
        <dbReference type="EC" id="1.2.4.1"/>
    </reaction>
</comment>
<dbReference type="Gene3D" id="3.40.50.920">
    <property type="match status" value="1"/>
</dbReference>
<dbReference type="InterPro" id="IPR005474">
    <property type="entry name" value="Transketolase_N"/>
</dbReference>
<evidence type="ECO:0000256" key="7">
    <source>
        <dbReference type="ARBA" id="ARBA00023317"/>
    </source>
</evidence>
<dbReference type="InterPro" id="IPR009014">
    <property type="entry name" value="Transketo_C/PFOR_II"/>
</dbReference>
<evidence type="ECO:0000256" key="1">
    <source>
        <dbReference type="ARBA" id="ARBA00001964"/>
    </source>
</evidence>
<reference evidence="15" key="1">
    <citation type="submission" date="2017-09" db="EMBL/GenBank/DDBJ databases">
        <title>FDA dAtabase for Regulatory Grade micrObial Sequences (FDA-ARGOS): Supporting development and validation of Infectious Disease Dx tests.</title>
        <authorList>
            <person name="Minogue T."/>
            <person name="Wolcott M."/>
            <person name="Wasieloski L."/>
            <person name="Aguilar W."/>
            <person name="Moore D."/>
            <person name="Tallon L."/>
            <person name="Sadzewicz L."/>
            <person name="Ott S."/>
            <person name="Zhao X."/>
            <person name="Nagaraj S."/>
            <person name="Vavikolanu K."/>
            <person name="Aluvathingal J."/>
            <person name="Nadendla S."/>
            <person name="Sichtig H."/>
        </authorList>
    </citation>
    <scope>NUCLEOTIDE SEQUENCE [LARGE SCALE GENOMIC DNA]</scope>
    <source>
        <strain evidence="15">FDAARGOS_390</strain>
    </source>
</reference>
<dbReference type="Pfam" id="PF22613">
    <property type="entry name" value="Transketolase_C_1"/>
    <property type="match status" value="1"/>
</dbReference>
<evidence type="ECO:0000256" key="9">
    <source>
        <dbReference type="PIRNR" id="PIRNR000156"/>
    </source>
</evidence>
<keyword evidence="5 9" id="KW-0560">Oxidoreductase</keyword>
<feature type="binding site" evidence="10">
    <location>
        <position position="274"/>
    </location>
    <ligand>
        <name>Mg(2+)</name>
        <dbReference type="ChEBI" id="CHEBI:18420"/>
    </ligand>
</feature>
<name>A0A2A7SFE4_BURGA</name>
<feature type="domain" description="Transketolase N-terminal" evidence="11">
    <location>
        <begin position="118"/>
        <end position="312"/>
    </location>
</feature>
<feature type="domain" description="Pyruvate dehydrogenase E1 component middle" evidence="12">
    <location>
        <begin position="501"/>
        <end position="711"/>
    </location>
</feature>
<comment type="function">
    <text evidence="2 9">Component of the pyruvate dehydrogenase (PDH) complex, that catalyzes the overall conversion of pyruvate to acetyl-CoA and CO(2).</text>
</comment>
<dbReference type="InterPro" id="IPR055152">
    <property type="entry name" value="Transketolase-like_C_2"/>
</dbReference>
<dbReference type="SUPFAM" id="SSF52518">
    <property type="entry name" value="Thiamin diphosphate-binding fold (THDP-binding)"/>
    <property type="match status" value="2"/>
</dbReference>
<evidence type="ECO:0000256" key="6">
    <source>
        <dbReference type="ARBA" id="ARBA00023052"/>
    </source>
</evidence>
<evidence type="ECO:0000313" key="14">
    <source>
        <dbReference type="EMBL" id="PEH41980.1"/>
    </source>
</evidence>
<evidence type="ECO:0000313" key="15">
    <source>
        <dbReference type="Proteomes" id="UP000220629"/>
    </source>
</evidence>
<keyword evidence="6 9" id="KW-0786">Thiamine pyrophosphate</keyword>
<evidence type="ECO:0000259" key="13">
    <source>
        <dbReference type="Pfam" id="PF22613"/>
    </source>
</evidence>
<dbReference type="Pfam" id="PF17831">
    <property type="entry name" value="PDH_E1_M"/>
    <property type="match status" value="1"/>
</dbReference>
<dbReference type="InterPro" id="IPR035807">
    <property type="entry name" value="PDC_E1_N"/>
</dbReference>
<comment type="caution">
    <text evidence="14">The sequence shown here is derived from an EMBL/GenBank/DDBJ whole genome shotgun (WGS) entry which is preliminary data.</text>
</comment>
<evidence type="ECO:0000256" key="8">
    <source>
        <dbReference type="ARBA" id="ARBA00051231"/>
    </source>
</evidence>
<evidence type="ECO:0000256" key="2">
    <source>
        <dbReference type="ARBA" id="ARBA00003157"/>
    </source>
</evidence>
<dbReference type="InterPro" id="IPR017600">
    <property type="entry name" value="Alpha-ketoglut_DH"/>
</dbReference>
<dbReference type="EMBL" id="PDDY01000001">
    <property type="protein sequence ID" value="PEH41980.1"/>
    <property type="molecule type" value="Genomic_DNA"/>
</dbReference>
<evidence type="ECO:0000259" key="12">
    <source>
        <dbReference type="Pfam" id="PF17831"/>
    </source>
</evidence>
<dbReference type="NCBIfam" id="TIGR00759">
    <property type="entry name" value="aceE"/>
    <property type="match status" value="1"/>
</dbReference>
<evidence type="ECO:0000256" key="3">
    <source>
        <dbReference type="ARBA" id="ARBA00012281"/>
    </source>
</evidence>
<dbReference type="GO" id="GO:0046872">
    <property type="term" value="F:metal ion binding"/>
    <property type="evidence" value="ECO:0007669"/>
    <property type="project" value="UniProtKB-KW"/>
</dbReference>
<sequence>MTDLSNGVPSILALPLDPIDEDPGETGEWLAALDGVVEHAGPERARYLLDQLALHASSQGLATGRVRATPYANSIALDAQPPYPGDLEIEARLAAALRWNALAMVVRANRAYGELGGHIASYASAADLFEVGFNHFFRAADGERDADLVYFQPHSAPGVYARAYLEGFLEEAHLDHYRREIAGPGLCSYPHPWLMPDFWQFPTGSMGIGPINSIYQARFMRYLEHRKLLGTAGRTVWGFFGDGEMDEPESIGALSLAAREQLDNLVFVINCNLQRLDGPVRGNGRVVDELETLFAGAGWNVIKVLWGSDWDALFARDREGALLRAFANTVDGQFQTFSANDGAYNREHFFQQNPQLAALAAHLSNDDIDRLRRGGHDVRKLHAAYARALAHRGQPTVILAKTMKGFGMGAIGQGRMTTHQQKKLDLDDLKAFRDRFALPLSDAEVAEVKFYRPAADSPEMRYLHARRQALGGYLPRRRRAASRPLAVPPMAGWGQFALEAGGKEMSTTMAIVRMLGGLLKAPEIGERIVPVVADEARTFGMANLFRQVGIYSPLGQRYEPEDLGSMLYYRESTSGQILEEGISEAGAISSWIAAATSYSVHDLPMLPFYIYYSMFGFQRVGDLIWAAADQRARGFLIGATSGKTTLGGEGLQHQDGTSHLAASAIPNCRAWDPAFAYEVAVIVEHGMREMGEQQRDVFHYLTVTNENYAQPSMPAGEAVREAILRGIYSLHPQRHGSARVQLLGAGAIMTEVLAAAAMLQDDWGIEAQVWSVTSFTELHRDAIAIERARRLGADTDAHGDALAEPVVRRALQGAQGPVIAATDYARALPELIRAWVPAPYVTLGTDGFGRSDTRQALREFFEVDRASIVLAALHALAEQGEVERETVRAARSRYGKQAGRAASWQV</sequence>
<dbReference type="InterPro" id="IPR041621">
    <property type="entry name" value="PDH_E1_M"/>
</dbReference>
<dbReference type="PANTHER" id="PTHR43825">
    <property type="entry name" value="PYRUVATE DEHYDROGENASE E1 COMPONENT"/>
    <property type="match status" value="1"/>
</dbReference>
<comment type="cofactor">
    <cofactor evidence="1 9">
        <name>thiamine diphosphate</name>
        <dbReference type="ChEBI" id="CHEBI:58937"/>
    </cofactor>
</comment>
<dbReference type="AlphaFoldDB" id="A0A2A7SFE4"/>
<dbReference type="PANTHER" id="PTHR43825:SF3">
    <property type="entry name" value="PYRUVATE DEHYDROGENASE E1 COMPONENT"/>
    <property type="match status" value="1"/>
</dbReference>
<feature type="binding site" evidence="10">
    <location>
        <position position="272"/>
    </location>
    <ligand>
        <name>Mg(2+)</name>
        <dbReference type="ChEBI" id="CHEBI:18420"/>
    </ligand>
</feature>
<keyword evidence="10" id="KW-0479">Metal-binding</keyword>